<dbReference type="Proteomes" id="UP000515202">
    <property type="component" value="Unplaced"/>
</dbReference>
<dbReference type="RefSeq" id="XP_023379586.1">
    <property type="nucleotide sequence ID" value="XM_023523818.1"/>
</dbReference>
<evidence type="ECO:0000313" key="3">
    <source>
        <dbReference type="RefSeq" id="XP_023379584.1"/>
    </source>
</evidence>
<organism evidence="2 5">
    <name type="scientific">Pteropus vampyrus</name>
    <name type="common">Large flying fox</name>
    <dbReference type="NCBI Taxonomy" id="132908"/>
    <lineage>
        <taxon>Eukaryota</taxon>
        <taxon>Metazoa</taxon>
        <taxon>Chordata</taxon>
        <taxon>Craniata</taxon>
        <taxon>Vertebrata</taxon>
        <taxon>Euteleostomi</taxon>
        <taxon>Mammalia</taxon>
        <taxon>Eutheria</taxon>
        <taxon>Laurasiatheria</taxon>
        <taxon>Chiroptera</taxon>
        <taxon>Yinpterochiroptera</taxon>
        <taxon>Pteropodoidea</taxon>
        <taxon>Pteropodidae</taxon>
        <taxon>Pteropodinae</taxon>
        <taxon>Pteropus</taxon>
    </lineage>
</organism>
<dbReference type="AlphaFoldDB" id="A0A6P6BWS9"/>
<evidence type="ECO:0000313" key="4">
    <source>
        <dbReference type="RefSeq" id="XP_023379585.1"/>
    </source>
</evidence>
<name>A0A6P6BWS9_PTEVA</name>
<gene>
    <name evidence="3 4 5" type="primary">TMEM159</name>
</gene>
<keyword evidence="2" id="KW-1185">Reference proteome</keyword>
<sequence>MAKEETPSTSKDFEELQRKLSLLIESIQNNSKLRRICQRGMQTWHSTLALSSLLADGCLSEVSSGSVPGQASFRGPHLAGVYCSVGRSCWVLPAPRDAYLPGCFCGSRFTRRTGHLRGRLLTALCPLWFGLRVARHIRDNHSVLRGGLQPCQLLVFSQTTDAKPQWRLPAGYEAHSLRGALPGMTDPTEPELFPSHLWKAVGSYTLLGILGFWEAGWSSTPWTCPLAFSLVMGSCSSRAGHLVAPVSVLSAGLPSRGQSAENRDGSVAPPTSHPLLPSDADLTLAGS</sequence>
<evidence type="ECO:0000313" key="5">
    <source>
        <dbReference type="RefSeq" id="XP_023379586.1"/>
    </source>
</evidence>
<dbReference type="GeneID" id="105306050"/>
<dbReference type="CTD" id="57146"/>
<dbReference type="OrthoDB" id="9943433at2759"/>
<evidence type="ECO:0000256" key="1">
    <source>
        <dbReference type="SAM" id="MobiDB-lite"/>
    </source>
</evidence>
<evidence type="ECO:0000313" key="2">
    <source>
        <dbReference type="Proteomes" id="UP000515202"/>
    </source>
</evidence>
<dbReference type="RefSeq" id="XP_023379584.1">
    <property type="nucleotide sequence ID" value="XM_023523816.1"/>
</dbReference>
<reference evidence="3 4" key="1">
    <citation type="submission" date="2025-04" db="UniProtKB">
        <authorList>
            <consortium name="RefSeq"/>
        </authorList>
    </citation>
    <scope>IDENTIFICATION</scope>
    <source>
        <tissue evidence="3 4">Kidney</tissue>
    </source>
</reference>
<protein>
    <submittedName>
        <fullName evidence="3 4">Promethin isoform X1</fullName>
    </submittedName>
</protein>
<proteinExistence type="predicted"/>
<feature type="region of interest" description="Disordered" evidence="1">
    <location>
        <begin position="254"/>
        <end position="287"/>
    </location>
</feature>
<dbReference type="RefSeq" id="XP_023379585.1">
    <property type="nucleotide sequence ID" value="XM_023523817.1"/>
</dbReference>
<accession>A0A6P6BWS9</accession>